<protein>
    <submittedName>
        <fullName evidence="2">Uncharacterized protein</fullName>
    </submittedName>
</protein>
<feature type="compositionally biased region" description="Basic and acidic residues" evidence="1">
    <location>
        <begin position="68"/>
        <end position="78"/>
    </location>
</feature>
<dbReference type="EMBL" id="FN649741">
    <property type="protein sequence ID" value="CBN74514.1"/>
    <property type="molecule type" value="Genomic_DNA"/>
</dbReference>
<evidence type="ECO:0000313" key="3">
    <source>
        <dbReference type="Proteomes" id="UP000002630"/>
    </source>
</evidence>
<dbReference type="OrthoDB" id="446290at2759"/>
<proteinExistence type="predicted"/>
<dbReference type="AlphaFoldDB" id="D8LK45"/>
<accession>D8LK45</accession>
<name>D8LK45_ECTSI</name>
<dbReference type="InParanoid" id="D8LK45"/>
<evidence type="ECO:0000256" key="1">
    <source>
        <dbReference type="SAM" id="MobiDB-lite"/>
    </source>
</evidence>
<gene>
    <name evidence="2" type="ORF">Esi_0028_0145</name>
</gene>
<organism evidence="2 3">
    <name type="scientific">Ectocarpus siliculosus</name>
    <name type="common">Brown alga</name>
    <name type="synonym">Conferva siliculosa</name>
    <dbReference type="NCBI Taxonomy" id="2880"/>
    <lineage>
        <taxon>Eukaryota</taxon>
        <taxon>Sar</taxon>
        <taxon>Stramenopiles</taxon>
        <taxon>Ochrophyta</taxon>
        <taxon>PX clade</taxon>
        <taxon>Phaeophyceae</taxon>
        <taxon>Ectocarpales</taxon>
        <taxon>Ectocarpaceae</taxon>
        <taxon>Ectocarpus</taxon>
    </lineage>
</organism>
<keyword evidence="3" id="KW-1185">Reference proteome</keyword>
<dbReference type="EMBL" id="FN648464">
    <property type="protein sequence ID" value="CBN74514.1"/>
    <property type="molecule type" value="Genomic_DNA"/>
</dbReference>
<reference evidence="2 3" key="1">
    <citation type="journal article" date="2010" name="Nature">
        <title>The Ectocarpus genome and the independent evolution of multicellularity in brown algae.</title>
        <authorList>
            <person name="Cock J.M."/>
            <person name="Sterck L."/>
            <person name="Rouze P."/>
            <person name="Scornet D."/>
            <person name="Allen A.E."/>
            <person name="Amoutzias G."/>
            <person name="Anthouard V."/>
            <person name="Artiguenave F."/>
            <person name="Aury J.M."/>
            <person name="Badger J.H."/>
            <person name="Beszteri B."/>
            <person name="Billiau K."/>
            <person name="Bonnet E."/>
            <person name="Bothwell J.H."/>
            <person name="Bowler C."/>
            <person name="Boyen C."/>
            <person name="Brownlee C."/>
            <person name="Carrano C.J."/>
            <person name="Charrier B."/>
            <person name="Cho G.Y."/>
            <person name="Coelho S.M."/>
            <person name="Collen J."/>
            <person name="Corre E."/>
            <person name="Da Silva C."/>
            <person name="Delage L."/>
            <person name="Delaroque N."/>
            <person name="Dittami S.M."/>
            <person name="Doulbeau S."/>
            <person name="Elias M."/>
            <person name="Farnham G."/>
            <person name="Gachon C.M."/>
            <person name="Gschloessl B."/>
            <person name="Heesch S."/>
            <person name="Jabbari K."/>
            <person name="Jubin C."/>
            <person name="Kawai H."/>
            <person name="Kimura K."/>
            <person name="Kloareg B."/>
            <person name="Kupper F.C."/>
            <person name="Lang D."/>
            <person name="Le Bail A."/>
            <person name="Leblanc C."/>
            <person name="Lerouge P."/>
            <person name="Lohr M."/>
            <person name="Lopez P.J."/>
            <person name="Martens C."/>
            <person name="Maumus F."/>
            <person name="Michel G."/>
            <person name="Miranda-Saavedra D."/>
            <person name="Morales J."/>
            <person name="Moreau H."/>
            <person name="Motomura T."/>
            <person name="Nagasato C."/>
            <person name="Napoli C.A."/>
            <person name="Nelson D.R."/>
            <person name="Nyvall-Collen P."/>
            <person name="Peters A.F."/>
            <person name="Pommier C."/>
            <person name="Potin P."/>
            <person name="Poulain J."/>
            <person name="Quesneville H."/>
            <person name="Read B."/>
            <person name="Rensing S.A."/>
            <person name="Ritter A."/>
            <person name="Rousvoal S."/>
            <person name="Samanta M."/>
            <person name="Samson G."/>
            <person name="Schroeder D.C."/>
            <person name="Segurens B."/>
            <person name="Strittmatter M."/>
            <person name="Tonon T."/>
            <person name="Tregear J.W."/>
            <person name="Valentin K."/>
            <person name="von Dassow P."/>
            <person name="Yamagishi T."/>
            <person name="Van de Peer Y."/>
            <person name="Wincker P."/>
        </authorList>
    </citation>
    <scope>NUCLEOTIDE SEQUENCE [LARGE SCALE GENOMIC DNA]</scope>
    <source>
        <strain evidence="3">Ec32 / CCAP1310/4</strain>
    </source>
</reference>
<sequence>MAKDGAKVVDEVSRQAMWAEVIKKENATIGVPHRFFLNPNKLVFIARKPTEVDPRTYEADSLSTGHQVLRDDGGQPLR</sequence>
<evidence type="ECO:0000313" key="2">
    <source>
        <dbReference type="EMBL" id="CBN74514.1"/>
    </source>
</evidence>
<feature type="region of interest" description="Disordered" evidence="1">
    <location>
        <begin position="56"/>
        <end position="78"/>
    </location>
</feature>
<dbReference type="Proteomes" id="UP000002630">
    <property type="component" value="Linkage Group LG16"/>
</dbReference>